<evidence type="ECO:0000313" key="1">
    <source>
        <dbReference type="EMBL" id="KAJ7404699.1"/>
    </source>
</evidence>
<comment type="caution">
    <text evidence="1">The sequence shown here is derived from an EMBL/GenBank/DDBJ whole genome shotgun (WGS) entry which is preliminary data.</text>
</comment>
<protein>
    <submittedName>
        <fullName evidence="1">Uncharacterized protein</fullName>
    </submittedName>
</protein>
<reference evidence="1" key="1">
    <citation type="submission" date="2019-10" db="EMBL/GenBank/DDBJ databases">
        <authorList>
            <person name="Soares A.E.R."/>
            <person name="Aleixo A."/>
            <person name="Schneider P."/>
            <person name="Miyaki C.Y."/>
            <person name="Schneider M.P."/>
            <person name="Mello C."/>
            <person name="Vasconcelos A.T.R."/>
        </authorList>
    </citation>
    <scope>NUCLEOTIDE SEQUENCE</scope>
    <source>
        <tissue evidence="1">Muscle</tissue>
    </source>
</reference>
<name>A0ABQ9CRU6_9PASS</name>
<proteinExistence type="predicted"/>
<accession>A0ABQ9CRU6</accession>
<evidence type="ECO:0000313" key="2">
    <source>
        <dbReference type="Proteomes" id="UP001145742"/>
    </source>
</evidence>
<dbReference type="Proteomes" id="UP001145742">
    <property type="component" value="Unassembled WGS sequence"/>
</dbReference>
<keyword evidence="2" id="KW-1185">Reference proteome</keyword>
<gene>
    <name evidence="1" type="ORF">WISP_143635</name>
</gene>
<sequence length="131" mass="15005">MLGKDKMLPEDQGALAIFQLFLLALSRINQNAVREKQHQSLPQLGEFQSHGKQPMEDHRSEEIHLQPLEELMSEQVNAQRSLSLCPLTMEQGPGRDLLTHAERSLPWSGFFWIIAVDQGIRIKRVFYSAII</sequence>
<dbReference type="EMBL" id="WHWB01034754">
    <property type="protein sequence ID" value="KAJ7404699.1"/>
    <property type="molecule type" value="Genomic_DNA"/>
</dbReference>
<organism evidence="1 2">
    <name type="scientific">Willisornis vidua</name>
    <name type="common">Xingu scale-backed antbird</name>
    <dbReference type="NCBI Taxonomy" id="1566151"/>
    <lineage>
        <taxon>Eukaryota</taxon>
        <taxon>Metazoa</taxon>
        <taxon>Chordata</taxon>
        <taxon>Craniata</taxon>
        <taxon>Vertebrata</taxon>
        <taxon>Euteleostomi</taxon>
        <taxon>Archelosauria</taxon>
        <taxon>Archosauria</taxon>
        <taxon>Dinosauria</taxon>
        <taxon>Saurischia</taxon>
        <taxon>Theropoda</taxon>
        <taxon>Coelurosauria</taxon>
        <taxon>Aves</taxon>
        <taxon>Neognathae</taxon>
        <taxon>Neoaves</taxon>
        <taxon>Telluraves</taxon>
        <taxon>Australaves</taxon>
        <taxon>Passeriformes</taxon>
        <taxon>Thamnophilidae</taxon>
        <taxon>Willisornis</taxon>
    </lineage>
</organism>